<comment type="caution">
    <text evidence="1">The sequence shown here is derived from an EMBL/GenBank/DDBJ whole genome shotgun (WGS) entry which is preliminary data.</text>
</comment>
<organism evidence="1 2">
    <name type="scientific">Campylobacter rectus RM3267</name>
    <dbReference type="NCBI Taxonomy" id="553218"/>
    <lineage>
        <taxon>Bacteria</taxon>
        <taxon>Pseudomonadati</taxon>
        <taxon>Campylobacterota</taxon>
        <taxon>Epsilonproteobacteria</taxon>
        <taxon>Campylobacterales</taxon>
        <taxon>Campylobacteraceae</taxon>
        <taxon>Campylobacter</taxon>
    </lineage>
</organism>
<keyword evidence="2" id="KW-1185">Reference proteome</keyword>
<accession>B9D4B8</accession>
<evidence type="ECO:0000313" key="1">
    <source>
        <dbReference type="EMBL" id="EEF13143.1"/>
    </source>
</evidence>
<dbReference type="EMBL" id="ACFU01000026">
    <property type="protein sequence ID" value="EEF13143.1"/>
    <property type="molecule type" value="Genomic_DNA"/>
</dbReference>
<dbReference type="Proteomes" id="UP000003082">
    <property type="component" value="Unassembled WGS sequence"/>
</dbReference>
<dbReference type="AlphaFoldDB" id="B9D4B8"/>
<name>B9D4B8_CAMRE</name>
<proteinExistence type="predicted"/>
<sequence length="45" mass="4958">MQLRSKNSFHLFKNEQSKVSVKRAKAVPQAGLYKAKLLGGLGNLT</sequence>
<gene>
    <name evidence="1" type="ORF">CAMRE0001_2114</name>
</gene>
<evidence type="ECO:0000313" key="2">
    <source>
        <dbReference type="Proteomes" id="UP000003082"/>
    </source>
</evidence>
<protein>
    <submittedName>
        <fullName evidence="1">Uncharacterized protein</fullName>
    </submittedName>
</protein>
<reference evidence="1 2" key="1">
    <citation type="submission" date="2008-08" db="EMBL/GenBank/DDBJ databases">
        <authorList>
            <person name="Madupu R."/>
            <person name="Durkin A.S."/>
            <person name="Torralba M."/>
            <person name="Methe B."/>
            <person name="Sutton G.G."/>
            <person name="Strausberg R.L."/>
            <person name="Nelson K.E."/>
        </authorList>
    </citation>
    <scope>NUCLEOTIDE SEQUENCE [LARGE SCALE GENOMIC DNA]</scope>
    <source>
        <strain evidence="1 2">RM3267</strain>
    </source>
</reference>